<dbReference type="AlphaFoldDB" id="A0A061FUD8"/>
<sequence>MEDDPEPDIALHFFQNFQCFLKMDGIGKTKAEQELQSCYSIIGAVISSGHWSNLSQCRKRHWSKKPPYFMLL</sequence>
<evidence type="ECO:0000313" key="1">
    <source>
        <dbReference type="EMBL" id="EOY20856.1"/>
    </source>
</evidence>
<dbReference type="Gramene" id="EOY20856">
    <property type="protein sequence ID" value="EOY20856"/>
    <property type="gene ID" value="TCM_012195"/>
</dbReference>
<name>A0A061FUD8_THECC</name>
<accession>A0A061FUD8</accession>
<dbReference type="EMBL" id="CM001881">
    <property type="protein sequence ID" value="EOY20856.1"/>
    <property type="molecule type" value="Genomic_DNA"/>
</dbReference>
<dbReference type="InParanoid" id="A0A061FUD8"/>
<reference evidence="1 2" key="1">
    <citation type="journal article" date="2013" name="Genome Biol.">
        <title>The genome sequence of the most widely cultivated cacao type and its use to identify candidate genes regulating pod color.</title>
        <authorList>
            <person name="Motamayor J.C."/>
            <person name="Mockaitis K."/>
            <person name="Schmutz J."/>
            <person name="Haiminen N."/>
            <person name="Iii D.L."/>
            <person name="Cornejo O."/>
            <person name="Findley S.D."/>
            <person name="Zheng P."/>
            <person name="Utro F."/>
            <person name="Royaert S."/>
            <person name="Saski C."/>
            <person name="Jenkins J."/>
            <person name="Podicheti R."/>
            <person name="Zhao M."/>
            <person name="Scheffler B.E."/>
            <person name="Stack J.C."/>
            <person name="Feltus F.A."/>
            <person name="Mustiga G.M."/>
            <person name="Amores F."/>
            <person name="Phillips W."/>
            <person name="Marelli J.P."/>
            <person name="May G.D."/>
            <person name="Shapiro H."/>
            <person name="Ma J."/>
            <person name="Bustamante C.D."/>
            <person name="Schnell R.J."/>
            <person name="Main D."/>
            <person name="Gilbert D."/>
            <person name="Parida L."/>
            <person name="Kuhn D.N."/>
        </authorList>
    </citation>
    <scope>NUCLEOTIDE SEQUENCE [LARGE SCALE GENOMIC DNA]</scope>
    <source>
        <strain evidence="2">cv. Matina 1-6</strain>
    </source>
</reference>
<keyword evidence="2" id="KW-1185">Reference proteome</keyword>
<evidence type="ECO:0000313" key="2">
    <source>
        <dbReference type="Proteomes" id="UP000026915"/>
    </source>
</evidence>
<proteinExistence type="predicted"/>
<dbReference type="Proteomes" id="UP000026915">
    <property type="component" value="Chromosome 3"/>
</dbReference>
<organism evidence="1 2">
    <name type="scientific">Theobroma cacao</name>
    <name type="common">Cacao</name>
    <name type="synonym">Cocoa</name>
    <dbReference type="NCBI Taxonomy" id="3641"/>
    <lineage>
        <taxon>Eukaryota</taxon>
        <taxon>Viridiplantae</taxon>
        <taxon>Streptophyta</taxon>
        <taxon>Embryophyta</taxon>
        <taxon>Tracheophyta</taxon>
        <taxon>Spermatophyta</taxon>
        <taxon>Magnoliopsida</taxon>
        <taxon>eudicotyledons</taxon>
        <taxon>Gunneridae</taxon>
        <taxon>Pentapetalae</taxon>
        <taxon>rosids</taxon>
        <taxon>malvids</taxon>
        <taxon>Malvales</taxon>
        <taxon>Malvaceae</taxon>
        <taxon>Byttnerioideae</taxon>
        <taxon>Theobroma</taxon>
    </lineage>
</organism>
<protein>
    <submittedName>
        <fullName evidence="1">Uncharacterized protein</fullName>
    </submittedName>
</protein>
<gene>
    <name evidence="1" type="ORF">TCM_012195</name>
</gene>
<dbReference type="HOGENOM" id="CLU_2727308_0_0_1"/>